<dbReference type="AlphaFoldDB" id="A0A1I7XBM1"/>
<evidence type="ECO:0000313" key="2">
    <source>
        <dbReference type="WBParaSite" id="Hba_14917"/>
    </source>
</evidence>
<proteinExistence type="predicted"/>
<dbReference type="WBParaSite" id="Hba_14917">
    <property type="protein sequence ID" value="Hba_14917"/>
    <property type="gene ID" value="Hba_14917"/>
</dbReference>
<name>A0A1I7XBM1_HETBA</name>
<evidence type="ECO:0000313" key="1">
    <source>
        <dbReference type="Proteomes" id="UP000095283"/>
    </source>
</evidence>
<dbReference type="Proteomes" id="UP000095283">
    <property type="component" value="Unplaced"/>
</dbReference>
<protein>
    <submittedName>
        <fullName evidence="2">SURF1-like protein</fullName>
    </submittedName>
</protein>
<accession>A0A1I7XBM1</accession>
<sequence>MAASPLTYKIMSCSSKDKDLIRQHSNSEKSLQKGNEVCWFSQRCLFNICISRHYCMDKSLQLFSGYPFPQSLVIQLTKLSSVRRIDIFAHPNYLPSSMTIAFGIPNNEIGKTSKQPSVMYSIIENFTFIDDDIISDTKTVLADNSALFIRSPDPMAKSSKFLPSKQIAVLPVGVYHVHSAWFRIFFRKYWAPNWNSSYYYQRRNGVHRHIQRDDVIGLIQPFIIRQDSKFV</sequence>
<organism evidence="1 2">
    <name type="scientific">Heterorhabditis bacteriophora</name>
    <name type="common">Entomopathogenic nematode worm</name>
    <dbReference type="NCBI Taxonomy" id="37862"/>
    <lineage>
        <taxon>Eukaryota</taxon>
        <taxon>Metazoa</taxon>
        <taxon>Ecdysozoa</taxon>
        <taxon>Nematoda</taxon>
        <taxon>Chromadorea</taxon>
        <taxon>Rhabditida</taxon>
        <taxon>Rhabditina</taxon>
        <taxon>Rhabditomorpha</taxon>
        <taxon>Strongyloidea</taxon>
        <taxon>Heterorhabditidae</taxon>
        <taxon>Heterorhabditis</taxon>
    </lineage>
</organism>
<keyword evidence="1" id="KW-1185">Reference proteome</keyword>
<reference evidence="2" key="1">
    <citation type="submission" date="2016-11" db="UniProtKB">
        <authorList>
            <consortium name="WormBaseParasite"/>
        </authorList>
    </citation>
    <scope>IDENTIFICATION</scope>
</reference>